<evidence type="ECO:0000256" key="1">
    <source>
        <dbReference type="SAM" id="MobiDB-lite"/>
    </source>
</evidence>
<sequence length="118" mass="13229">MTDTHLSPVTELDRLLDEERDALTGGRLAALEPLLERKAQLIDALRNEASEAPDRIAPLQIKLKRNRELFEQALDGLRSVSERLEALREVRNGGATYDGRGQKLTLDAAPRGRMEKRA</sequence>
<dbReference type="Gene3D" id="1.20.58.300">
    <property type="entry name" value="FlgN-like"/>
    <property type="match status" value="1"/>
</dbReference>
<reference evidence="2 3" key="1">
    <citation type="submission" date="2016-10" db="EMBL/GenBank/DDBJ databases">
        <authorList>
            <person name="Varghese N."/>
            <person name="Submissions S."/>
        </authorList>
    </citation>
    <scope>NUCLEOTIDE SEQUENCE [LARGE SCALE GENOMIC DNA]</scope>
    <source>
        <strain evidence="3">YIM D21,KCTC 23444,ACCC 10710</strain>
    </source>
</reference>
<dbReference type="Proteomes" id="UP000325289">
    <property type="component" value="Unassembled WGS sequence"/>
</dbReference>
<dbReference type="OrthoDB" id="7862860at2"/>
<dbReference type="RefSeq" id="WP_149754604.1">
    <property type="nucleotide sequence ID" value="NZ_FOMS01000002.1"/>
</dbReference>
<dbReference type="GO" id="GO:0044780">
    <property type="term" value="P:bacterial-type flagellum assembly"/>
    <property type="evidence" value="ECO:0007669"/>
    <property type="project" value="InterPro"/>
</dbReference>
<dbReference type="InterPro" id="IPR036679">
    <property type="entry name" value="FlgN-like_sf"/>
</dbReference>
<feature type="region of interest" description="Disordered" evidence="1">
    <location>
        <begin position="94"/>
        <end position="118"/>
    </location>
</feature>
<accession>A0A1I1U7Z3</accession>
<evidence type="ECO:0008006" key="4">
    <source>
        <dbReference type="Google" id="ProtNLM"/>
    </source>
</evidence>
<protein>
    <recommendedName>
        <fullName evidence="4">FlgN protein</fullName>
    </recommendedName>
</protein>
<keyword evidence="3" id="KW-1185">Reference proteome</keyword>
<gene>
    <name evidence="2" type="ORF">SAMN04515678_102201</name>
</gene>
<evidence type="ECO:0000313" key="3">
    <source>
        <dbReference type="Proteomes" id="UP000325289"/>
    </source>
</evidence>
<dbReference type="SUPFAM" id="SSF140566">
    <property type="entry name" value="FlgN-like"/>
    <property type="match status" value="1"/>
</dbReference>
<evidence type="ECO:0000313" key="2">
    <source>
        <dbReference type="EMBL" id="SFD66897.1"/>
    </source>
</evidence>
<dbReference type="AlphaFoldDB" id="A0A1I1U7Z3"/>
<name>A0A1I1U7Z3_9RHOB</name>
<dbReference type="EMBL" id="FOMS01000002">
    <property type="protein sequence ID" value="SFD66897.1"/>
    <property type="molecule type" value="Genomic_DNA"/>
</dbReference>
<organism evidence="2 3">
    <name type="scientific">Roseivivax sediminis</name>
    <dbReference type="NCBI Taxonomy" id="936889"/>
    <lineage>
        <taxon>Bacteria</taxon>
        <taxon>Pseudomonadati</taxon>
        <taxon>Pseudomonadota</taxon>
        <taxon>Alphaproteobacteria</taxon>
        <taxon>Rhodobacterales</taxon>
        <taxon>Roseobacteraceae</taxon>
        <taxon>Roseivivax</taxon>
    </lineage>
</organism>
<proteinExistence type="predicted"/>